<dbReference type="InterPro" id="IPR050490">
    <property type="entry name" value="Bact_solute-bd_prot1"/>
</dbReference>
<dbReference type="EMBL" id="CP121689">
    <property type="protein sequence ID" value="WZL75825.1"/>
    <property type="molecule type" value="Genomic_DNA"/>
</dbReference>
<evidence type="ECO:0000256" key="3">
    <source>
        <dbReference type="SAM" id="Coils"/>
    </source>
</evidence>
<keyword evidence="3" id="KW-0175">Coiled coil</keyword>
<feature type="coiled-coil region" evidence="3">
    <location>
        <begin position="431"/>
        <end position="458"/>
    </location>
</feature>
<comment type="similarity">
    <text evidence="2">Belongs to the bacterial solute-binding protein 1 family.</text>
</comment>
<dbReference type="Pfam" id="PF01547">
    <property type="entry name" value="SBP_bac_1"/>
    <property type="match status" value="1"/>
</dbReference>
<keyword evidence="5" id="KW-1185">Reference proteome</keyword>
<evidence type="ECO:0000256" key="2">
    <source>
        <dbReference type="ARBA" id="ARBA00008520"/>
    </source>
</evidence>
<reference evidence="4 5" key="1">
    <citation type="submission" date="2023-03" db="EMBL/GenBank/DDBJ databases">
        <title>Novel Species.</title>
        <authorList>
            <person name="Ma S."/>
        </authorList>
    </citation>
    <scope>NUCLEOTIDE SEQUENCE [LARGE SCALE GENOMIC DNA]</scope>
    <source>
        <strain evidence="4 5">B11</strain>
    </source>
</reference>
<gene>
    <name evidence="4" type="ORF">QBE54_09585</name>
</gene>
<evidence type="ECO:0000313" key="4">
    <source>
        <dbReference type="EMBL" id="WZL75825.1"/>
    </source>
</evidence>
<dbReference type="PROSITE" id="PS51257">
    <property type="entry name" value="PROKAR_LIPOPROTEIN"/>
    <property type="match status" value="1"/>
</dbReference>
<dbReference type="PANTHER" id="PTHR43649:SF12">
    <property type="entry name" value="DIACETYLCHITOBIOSE BINDING PROTEIN DASA"/>
    <property type="match status" value="1"/>
</dbReference>
<organism evidence="4 5">
    <name type="scientific">Thermatribacter velox</name>
    <dbReference type="NCBI Taxonomy" id="3039681"/>
    <lineage>
        <taxon>Bacteria</taxon>
        <taxon>Pseudomonadati</taxon>
        <taxon>Atribacterota</taxon>
        <taxon>Atribacteria</taxon>
        <taxon>Atribacterales</taxon>
        <taxon>Thermatribacteraceae</taxon>
        <taxon>Thermatribacter</taxon>
    </lineage>
</organism>
<dbReference type="CDD" id="cd13585">
    <property type="entry name" value="PBP2_TMBP_like"/>
    <property type="match status" value="1"/>
</dbReference>
<protein>
    <submittedName>
        <fullName evidence="4">Sugar ABC transporter substrate-binding protein</fullName>
    </submittedName>
</protein>
<proteinExistence type="inferred from homology"/>
<name>A0ABZ2Y9Y1_9BACT</name>
<dbReference type="InterPro" id="IPR006059">
    <property type="entry name" value="SBP"/>
</dbReference>
<sequence length="463" mass="52228">MRKCVSFLVLILGVLFLISCVGSLGAQEYFYGKFFASEEEILNSFRQAAIDWRQFQGTEITFIGNSEPNQESIAKLIPVFEKLTGIKVTHELVNEEQLRQKITVDLAAKSATYDVMLLDPGYMALYVKSDGLCNLEDFLNNSSLTDLEWYAWPDDFPEGFRQMGQVNGVQYGIPLHLSGTLFMYRKDLFQDKGLPGAPKTMDELWNYASKLNNPGEVYGIAMRGMAGSGLNVFIWSCFLKSFGGDWFDDKWNPLLDSPEAIKSVEFYANILRNFGPPGVSSWEWSKILSAMQTGKIAMTIDTPAFGISIENPEKSRTAGKWGYAPQPAGPAGITMDPYSWYVGINKNTSKKEAAWLFISWMTSKEVQKAIGGPTIYVSRISVNSDPRWREDFPWLGEWQEALMENVKYADPDCRPRIPEYPEIGNLVGVAIEEVISGQKEAENAMKEVNQEIRKIMEKAGYYK</sequence>
<evidence type="ECO:0000313" key="5">
    <source>
        <dbReference type="Proteomes" id="UP001461341"/>
    </source>
</evidence>
<comment type="subcellular location">
    <subcellularLocation>
        <location evidence="1">Periplasm</location>
    </subcellularLocation>
</comment>
<evidence type="ECO:0000256" key="1">
    <source>
        <dbReference type="ARBA" id="ARBA00004418"/>
    </source>
</evidence>
<accession>A0ABZ2Y9Y1</accession>
<dbReference type="Gene3D" id="3.40.190.10">
    <property type="entry name" value="Periplasmic binding protein-like II"/>
    <property type="match status" value="2"/>
</dbReference>
<dbReference type="SUPFAM" id="SSF53850">
    <property type="entry name" value="Periplasmic binding protein-like II"/>
    <property type="match status" value="1"/>
</dbReference>
<dbReference type="PANTHER" id="PTHR43649">
    <property type="entry name" value="ARABINOSE-BINDING PROTEIN-RELATED"/>
    <property type="match status" value="1"/>
</dbReference>
<dbReference type="RefSeq" id="WP_369017974.1">
    <property type="nucleotide sequence ID" value="NZ_CP121689.1"/>
</dbReference>
<dbReference type="Proteomes" id="UP001461341">
    <property type="component" value="Chromosome"/>
</dbReference>